<dbReference type="SUPFAM" id="SSF47933">
    <property type="entry name" value="ERP29 C domain-like"/>
    <property type="match status" value="1"/>
</dbReference>
<comment type="catalytic activity">
    <reaction evidence="1">
        <text>Catalyzes the rearrangement of -S-S- bonds in proteins.</text>
        <dbReference type="EC" id="5.3.4.1"/>
    </reaction>
</comment>
<keyword evidence="13" id="KW-1185">Reference proteome</keyword>
<dbReference type="Gene3D" id="1.20.1150.12">
    <property type="entry name" value="Endoplasmic reticulum resident protein 29, C-terminal domain"/>
    <property type="match status" value="1"/>
</dbReference>
<dbReference type="Pfam" id="PF00085">
    <property type="entry name" value="Thioredoxin"/>
    <property type="match status" value="2"/>
</dbReference>
<reference evidence="12 13" key="1">
    <citation type="submission" date="2016-03" db="EMBL/GenBank/DDBJ databases">
        <title>Choanephora cucurbitarum.</title>
        <authorList>
            <person name="Min B."/>
            <person name="Park H."/>
            <person name="Park J.-H."/>
            <person name="Shin H.-D."/>
            <person name="Choi I.-G."/>
        </authorList>
    </citation>
    <scope>NUCLEOTIDE SEQUENCE [LARGE SCALE GENOMIC DNA]</scope>
    <source>
        <strain evidence="12 13">KUS-F28377</strain>
    </source>
</reference>
<dbReference type="CDD" id="cd00238">
    <property type="entry name" value="ERp29c"/>
    <property type="match status" value="1"/>
</dbReference>
<protein>
    <recommendedName>
        <fullName evidence="3">protein disulfide-isomerase</fullName>
        <ecNumber evidence="3">5.3.4.1</ecNumber>
    </recommendedName>
</protein>
<evidence type="ECO:0000256" key="8">
    <source>
        <dbReference type="ARBA" id="ARBA00023284"/>
    </source>
</evidence>
<dbReference type="PANTHER" id="PTHR45672:SF11">
    <property type="entry name" value="PROTEIN DISULFIDE-ISOMERASE C17H9.14C"/>
    <property type="match status" value="1"/>
</dbReference>
<dbReference type="GO" id="GO:0006457">
    <property type="term" value="P:protein folding"/>
    <property type="evidence" value="ECO:0007669"/>
    <property type="project" value="TreeGrafter"/>
</dbReference>
<dbReference type="AlphaFoldDB" id="A0A1C7NIW0"/>
<comment type="caution">
    <text evidence="12">The sequence shown here is derived from an EMBL/GenBank/DDBJ whole genome shotgun (WGS) entry which is preliminary data.</text>
</comment>
<dbReference type="InterPro" id="IPR036249">
    <property type="entry name" value="Thioredoxin-like_sf"/>
</dbReference>
<evidence type="ECO:0000259" key="11">
    <source>
        <dbReference type="PROSITE" id="PS51352"/>
    </source>
</evidence>
<dbReference type="Pfam" id="PF07749">
    <property type="entry name" value="ERp29"/>
    <property type="match status" value="1"/>
</dbReference>
<feature type="domain" description="Thioredoxin" evidence="11">
    <location>
        <begin position="218"/>
        <end position="366"/>
    </location>
</feature>
<evidence type="ECO:0000256" key="3">
    <source>
        <dbReference type="ARBA" id="ARBA00012723"/>
    </source>
</evidence>
<feature type="chain" id="PRO_5008889720" description="protein disulfide-isomerase" evidence="10">
    <location>
        <begin position="20"/>
        <end position="447"/>
    </location>
</feature>
<keyword evidence="4 10" id="KW-0732">Signal</keyword>
<keyword evidence="8" id="KW-0676">Redox-active center</keyword>
<dbReference type="InterPro" id="IPR051063">
    <property type="entry name" value="PDI"/>
</dbReference>
<dbReference type="GO" id="GO:0005783">
    <property type="term" value="C:endoplasmic reticulum"/>
    <property type="evidence" value="ECO:0007669"/>
    <property type="project" value="InterPro"/>
</dbReference>
<dbReference type="EMBL" id="LUGH01000117">
    <property type="protein sequence ID" value="OBZ89041.1"/>
    <property type="molecule type" value="Genomic_DNA"/>
</dbReference>
<dbReference type="STRING" id="101091.A0A1C7NIW0"/>
<evidence type="ECO:0000256" key="6">
    <source>
        <dbReference type="ARBA" id="ARBA00023157"/>
    </source>
</evidence>
<dbReference type="EC" id="5.3.4.1" evidence="3"/>
<gene>
    <name evidence="12" type="primary">tigA</name>
    <name evidence="12" type="ORF">A0J61_02913</name>
</gene>
<evidence type="ECO:0000256" key="9">
    <source>
        <dbReference type="RuleBase" id="RU004208"/>
    </source>
</evidence>
<feature type="signal peptide" evidence="10">
    <location>
        <begin position="1"/>
        <end position="19"/>
    </location>
</feature>
<evidence type="ECO:0000256" key="4">
    <source>
        <dbReference type="ARBA" id="ARBA00022729"/>
    </source>
</evidence>
<dbReference type="PROSITE" id="PS00194">
    <property type="entry name" value="THIOREDOXIN_1"/>
    <property type="match status" value="2"/>
</dbReference>
<proteinExistence type="inferred from homology"/>
<dbReference type="GO" id="GO:0003756">
    <property type="term" value="F:protein disulfide isomerase activity"/>
    <property type="evidence" value="ECO:0007669"/>
    <property type="project" value="UniProtKB-EC"/>
</dbReference>
<dbReference type="InterPro" id="IPR013766">
    <property type="entry name" value="Thioredoxin_domain"/>
</dbReference>
<dbReference type="Proteomes" id="UP000093000">
    <property type="component" value="Unassembled WGS sequence"/>
</dbReference>
<evidence type="ECO:0000313" key="12">
    <source>
        <dbReference type="EMBL" id="OBZ89041.1"/>
    </source>
</evidence>
<dbReference type="InterPro" id="IPR017937">
    <property type="entry name" value="Thioredoxin_CS"/>
</dbReference>
<dbReference type="OrthoDB" id="10264505at2759"/>
<dbReference type="PROSITE" id="PS51352">
    <property type="entry name" value="THIOREDOXIN_2"/>
    <property type="match status" value="2"/>
</dbReference>
<organism evidence="12 13">
    <name type="scientific">Choanephora cucurbitarum</name>
    <dbReference type="NCBI Taxonomy" id="101091"/>
    <lineage>
        <taxon>Eukaryota</taxon>
        <taxon>Fungi</taxon>
        <taxon>Fungi incertae sedis</taxon>
        <taxon>Mucoromycota</taxon>
        <taxon>Mucoromycotina</taxon>
        <taxon>Mucoromycetes</taxon>
        <taxon>Mucorales</taxon>
        <taxon>Mucorineae</taxon>
        <taxon>Choanephoraceae</taxon>
        <taxon>Choanephoroideae</taxon>
        <taxon>Choanephora</taxon>
    </lineage>
</organism>
<sequence length="447" mass="48852">MSFFKKLFLLLAVLNSALLSFDYLKGGQIALNLVENAKQLNRDKVISYVDQIKSTTPEKLAQHVNSAFAQLKDVNSLDDVLELIRQKTNPGLVASGNTVEYDGNVVVLTDSNFKSIIDGSRPALIEFYAPWCGHCKNLAPTYAQLGDAFAAHKDQVIIAKLDADKHRDSGAHFGVQGFPTLKWLPKGVSGPDGAEQYKGGRDLNSLASFVKEKTSLSPRIKTARSDVTELNTKNFHEVALNPKKNVLVEFYASWCGHCKTLAPIYEKVASVFANEPNCVVAKIDADKEKSIGTEFEISGFPTIKFFPAGASEPVAYEGGRTEAAFVEFLNKHCGTQRVVGGGFMPSAGRIKQLDELAIRFIKDANTRQQVQAEAVEAAKKIGSRYANYYAKVMEKVLAQGESFLAIEKARLAKVAGSSDVTSAKLDDFNIRKNILAVFDKSATPVDN</sequence>
<dbReference type="PRINTS" id="PR00421">
    <property type="entry name" value="THIOREDOXIN"/>
</dbReference>
<dbReference type="NCBIfam" id="TIGR01126">
    <property type="entry name" value="pdi_dom"/>
    <property type="match status" value="2"/>
</dbReference>
<evidence type="ECO:0000256" key="2">
    <source>
        <dbReference type="ARBA" id="ARBA00006347"/>
    </source>
</evidence>
<comment type="similarity">
    <text evidence="2 9">Belongs to the protein disulfide isomerase family.</text>
</comment>
<dbReference type="SUPFAM" id="SSF52833">
    <property type="entry name" value="Thioredoxin-like"/>
    <property type="match status" value="2"/>
</dbReference>
<keyword evidence="6" id="KW-1015">Disulfide bond</keyword>
<keyword evidence="5" id="KW-0677">Repeat</keyword>
<evidence type="ECO:0000256" key="7">
    <source>
        <dbReference type="ARBA" id="ARBA00023235"/>
    </source>
</evidence>
<evidence type="ECO:0000256" key="10">
    <source>
        <dbReference type="SAM" id="SignalP"/>
    </source>
</evidence>
<dbReference type="Gene3D" id="3.40.30.10">
    <property type="entry name" value="Glutaredoxin"/>
    <property type="match status" value="2"/>
</dbReference>
<dbReference type="FunCoup" id="A0A1C7NIW0">
    <property type="interactions" value="254"/>
</dbReference>
<dbReference type="PANTHER" id="PTHR45672">
    <property type="entry name" value="PROTEIN DISULFIDE-ISOMERASE C17H9.14C-RELATED"/>
    <property type="match status" value="1"/>
</dbReference>
<evidence type="ECO:0000256" key="5">
    <source>
        <dbReference type="ARBA" id="ARBA00022737"/>
    </source>
</evidence>
<dbReference type="InParanoid" id="A0A1C7NIW0"/>
<keyword evidence="7 12" id="KW-0413">Isomerase</keyword>
<dbReference type="CDD" id="cd02998">
    <property type="entry name" value="PDI_a_ERp38"/>
    <property type="match status" value="2"/>
</dbReference>
<feature type="domain" description="Thioredoxin" evidence="11">
    <location>
        <begin position="83"/>
        <end position="215"/>
    </location>
</feature>
<accession>A0A1C7NIW0</accession>
<evidence type="ECO:0000256" key="1">
    <source>
        <dbReference type="ARBA" id="ARBA00001182"/>
    </source>
</evidence>
<name>A0A1C7NIW0_9FUNG</name>
<dbReference type="InterPro" id="IPR011679">
    <property type="entry name" value="ERp29_C"/>
</dbReference>
<dbReference type="InterPro" id="IPR005788">
    <property type="entry name" value="PDI_thioredoxin-like_dom"/>
</dbReference>
<dbReference type="InterPro" id="IPR036356">
    <property type="entry name" value="ERp29_C_sf"/>
</dbReference>
<evidence type="ECO:0000313" key="13">
    <source>
        <dbReference type="Proteomes" id="UP000093000"/>
    </source>
</evidence>
<dbReference type="FunFam" id="3.40.30.10:FF:000032">
    <property type="entry name" value="Protein disulfide-isomerase A6 homolog"/>
    <property type="match status" value="1"/>
</dbReference>